<protein>
    <submittedName>
        <fullName evidence="12">TonB family protein</fullName>
    </submittedName>
</protein>
<evidence type="ECO:0000256" key="2">
    <source>
        <dbReference type="ARBA" id="ARBA00006555"/>
    </source>
</evidence>
<name>A0ABX8B2J4_9BACT</name>
<dbReference type="PANTHER" id="PTHR33446:SF2">
    <property type="entry name" value="PROTEIN TONB"/>
    <property type="match status" value="1"/>
</dbReference>
<comment type="subcellular location">
    <subcellularLocation>
        <location evidence="1">Cell inner membrane</location>
        <topology evidence="1">Single-pass membrane protein</topology>
        <orientation evidence="1">Periplasmic side</orientation>
    </subcellularLocation>
</comment>
<keyword evidence="9 10" id="KW-0472">Membrane</keyword>
<evidence type="ECO:0000256" key="7">
    <source>
        <dbReference type="ARBA" id="ARBA00022927"/>
    </source>
</evidence>
<keyword evidence="8 10" id="KW-1133">Transmembrane helix</keyword>
<evidence type="ECO:0000256" key="1">
    <source>
        <dbReference type="ARBA" id="ARBA00004383"/>
    </source>
</evidence>
<dbReference type="RefSeq" id="WP_211422077.1">
    <property type="nucleotide sequence ID" value="NZ_CP072642.1"/>
</dbReference>
<sequence length="328" mass="34716">MVNQRAPVWPQRSQYTLGAHHVTYCWLWLLLVGLWGGCLWALPAGARPLPAGLFVSDEPLTVAVLPPDIADDVGGVTSEGLLAALEQALAREGLEVVPRAQVFAAVPAGRPLDFNPTCTAAQALGARVGSEGYVLVRLRRGERSLSDRQTIVGGTLHLFAVETRTGQLVASEHVDFIEGKEGFLPAVAAGIEAAAQRFAADWRRVRGQTPGMGCAAGGDGADEVLDLRDGVLPPGVTAPVPLVRARPEPTGLARAAGVTATVMVEVCVGRDGQVREVAVVRWAGYGLEAAVEKALRAVRFRPALRQGKPVAAWFVAAFNFRSSPADDR</sequence>
<evidence type="ECO:0000256" key="8">
    <source>
        <dbReference type="ARBA" id="ARBA00022989"/>
    </source>
</evidence>
<comment type="similarity">
    <text evidence="2">Belongs to the TonB family.</text>
</comment>
<keyword evidence="6 10" id="KW-0812">Transmembrane</keyword>
<dbReference type="InterPro" id="IPR037682">
    <property type="entry name" value="TonB_C"/>
</dbReference>
<evidence type="ECO:0000256" key="9">
    <source>
        <dbReference type="ARBA" id="ARBA00023136"/>
    </source>
</evidence>
<dbReference type="SUPFAM" id="SSF74653">
    <property type="entry name" value="TolA/TonB C-terminal domain"/>
    <property type="match status" value="1"/>
</dbReference>
<dbReference type="Pfam" id="PF03544">
    <property type="entry name" value="TonB_C"/>
    <property type="match status" value="1"/>
</dbReference>
<dbReference type="EMBL" id="CP072642">
    <property type="protein sequence ID" value="QUV93726.1"/>
    <property type="molecule type" value="Genomic_DNA"/>
</dbReference>
<accession>A0ABX8B2J4</accession>
<dbReference type="InterPro" id="IPR051045">
    <property type="entry name" value="TonB-dependent_transducer"/>
</dbReference>
<evidence type="ECO:0000256" key="10">
    <source>
        <dbReference type="SAM" id="Phobius"/>
    </source>
</evidence>
<keyword evidence="5" id="KW-0997">Cell inner membrane</keyword>
<organism evidence="12 13">
    <name type="scientific">Chloracidobacterium sp. N</name>
    <dbReference type="NCBI Taxonomy" id="2821540"/>
    <lineage>
        <taxon>Bacteria</taxon>
        <taxon>Pseudomonadati</taxon>
        <taxon>Acidobacteriota</taxon>
        <taxon>Terriglobia</taxon>
        <taxon>Terriglobales</taxon>
        <taxon>Acidobacteriaceae</taxon>
        <taxon>Chloracidobacterium</taxon>
        <taxon>Chloracidobacterium aggregatum</taxon>
    </lineage>
</organism>
<feature type="transmembrane region" description="Helical" evidence="10">
    <location>
        <begin position="21"/>
        <end position="42"/>
    </location>
</feature>
<evidence type="ECO:0000256" key="6">
    <source>
        <dbReference type="ARBA" id="ARBA00022692"/>
    </source>
</evidence>
<dbReference type="Proteomes" id="UP000677668">
    <property type="component" value="Chromosome 1"/>
</dbReference>
<keyword evidence="4" id="KW-1003">Cell membrane</keyword>
<dbReference type="PANTHER" id="PTHR33446">
    <property type="entry name" value="PROTEIN TONB-RELATED"/>
    <property type="match status" value="1"/>
</dbReference>
<evidence type="ECO:0000313" key="12">
    <source>
        <dbReference type="EMBL" id="QUV93726.1"/>
    </source>
</evidence>
<evidence type="ECO:0000313" key="13">
    <source>
        <dbReference type="Proteomes" id="UP000677668"/>
    </source>
</evidence>
<gene>
    <name evidence="12" type="ORF">J8C05_10200</name>
</gene>
<dbReference type="NCBIfam" id="TIGR01352">
    <property type="entry name" value="tonB_Cterm"/>
    <property type="match status" value="1"/>
</dbReference>
<dbReference type="InterPro" id="IPR006260">
    <property type="entry name" value="TonB/TolA_C"/>
</dbReference>
<evidence type="ECO:0000256" key="5">
    <source>
        <dbReference type="ARBA" id="ARBA00022519"/>
    </source>
</evidence>
<dbReference type="Gene3D" id="3.30.1150.10">
    <property type="match status" value="1"/>
</dbReference>
<feature type="domain" description="TonB C-terminal" evidence="11">
    <location>
        <begin position="253"/>
        <end position="321"/>
    </location>
</feature>
<proteinExistence type="inferred from homology"/>
<keyword evidence="13" id="KW-1185">Reference proteome</keyword>
<keyword evidence="7" id="KW-0653">Protein transport</keyword>
<evidence type="ECO:0000259" key="11">
    <source>
        <dbReference type="Pfam" id="PF03544"/>
    </source>
</evidence>
<reference evidence="12 13" key="1">
    <citation type="submission" date="2021-03" db="EMBL/GenBank/DDBJ databases">
        <title>Genomic and phenotypic characterization of Chloracidobacterium isolates provides evidence for multiple species.</title>
        <authorList>
            <person name="Saini M.K."/>
            <person name="Costas A.M.G."/>
            <person name="Tank M."/>
            <person name="Bryant D.A."/>
        </authorList>
    </citation>
    <scope>NUCLEOTIDE SEQUENCE [LARGE SCALE GENOMIC DNA]</scope>
    <source>
        <strain evidence="12 13">N</strain>
    </source>
</reference>
<keyword evidence="3" id="KW-0813">Transport</keyword>
<evidence type="ECO:0000256" key="4">
    <source>
        <dbReference type="ARBA" id="ARBA00022475"/>
    </source>
</evidence>
<evidence type="ECO:0000256" key="3">
    <source>
        <dbReference type="ARBA" id="ARBA00022448"/>
    </source>
</evidence>